<accession>A0A7S3NWW6</accession>
<keyword evidence="1" id="KW-0812">Transmembrane</keyword>
<dbReference type="AlphaFoldDB" id="A0A7S3NWW6"/>
<organism evidence="2">
    <name type="scientific">Euplotes crassus</name>
    <dbReference type="NCBI Taxonomy" id="5936"/>
    <lineage>
        <taxon>Eukaryota</taxon>
        <taxon>Sar</taxon>
        <taxon>Alveolata</taxon>
        <taxon>Ciliophora</taxon>
        <taxon>Intramacronucleata</taxon>
        <taxon>Spirotrichea</taxon>
        <taxon>Hypotrichia</taxon>
        <taxon>Euplotida</taxon>
        <taxon>Euplotidae</taxon>
        <taxon>Moneuplotes</taxon>
    </lineage>
</organism>
<sequence length="113" mass="13135">MKKKSAEHQFFMYIVHIFPFLAAFAEMIIARPMFIFSEVKNMVIFGLFYTLNNFLQTKFIGGYLPYPFMTWKDSSSLVAAVVILIIGVIFYYIATKITDSINGHEEEDKKKVE</sequence>
<feature type="transmembrane region" description="Helical" evidence="1">
    <location>
        <begin position="12"/>
        <end position="30"/>
    </location>
</feature>
<gene>
    <name evidence="2" type="ORF">ECRA1380_LOCUS10501</name>
</gene>
<dbReference type="EMBL" id="HBIK01022597">
    <property type="protein sequence ID" value="CAE0385537.1"/>
    <property type="molecule type" value="Transcribed_RNA"/>
</dbReference>
<evidence type="ECO:0000313" key="2">
    <source>
        <dbReference type="EMBL" id="CAE0385537.1"/>
    </source>
</evidence>
<evidence type="ECO:0000256" key="1">
    <source>
        <dbReference type="SAM" id="Phobius"/>
    </source>
</evidence>
<protein>
    <submittedName>
        <fullName evidence="2">Uncharacterized protein</fullName>
    </submittedName>
</protein>
<feature type="transmembrane region" description="Helical" evidence="1">
    <location>
        <begin position="76"/>
        <end position="94"/>
    </location>
</feature>
<reference evidence="2" key="1">
    <citation type="submission" date="2021-01" db="EMBL/GenBank/DDBJ databases">
        <authorList>
            <person name="Corre E."/>
            <person name="Pelletier E."/>
            <person name="Niang G."/>
            <person name="Scheremetjew M."/>
            <person name="Finn R."/>
            <person name="Kale V."/>
            <person name="Holt S."/>
            <person name="Cochrane G."/>
            <person name="Meng A."/>
            <person name="Brown T."/>
            <person name="Cohen L."/>
        </authorList>
    </citation>
    <scope>NUCLEOTIDE SEQUENCE</scope>
    <source>
        <strain evidence="2">CT5</strain>
    </source>
</reference>
<name>A0A7S3NWW6_EUPCR</name>
<keyword evidence="1" id="KW-0472">Membrane</keyword>
<keyword evidence="1" id="KW-1133">Transmembrane helix</keyword>
<proteinExistence type="predicted"/>